<evidence type="ECO:0000256" key="2">
    <source>
        <dbReference type="ARBA" id="ARBA00022448"/>
    </source>
</evidence>
<keyword evidence="4" id="KW-0999">Mitochondrion inner membrane</keyword>
<comment type="subcellular location">
    <subcellularLocation>
        <location evidence="1">Mitochondrion inner membrane</location>
    </subcellularLocation>
</comment>
<keyword evidence="5" id="KW-0809">Transit peptide</keyword>
<evidence type="ECO:0000256" key="3">
    <source>
        <dbReference type="ARBA" id="ARBA00022660"/>
    </source>
</evidence>
<evidence type="ECO:0000256" key="8">
    <source>
        <dbReference type="ARBA" id="ARBA00023136"/>
    </source>
</evidence>
<evidence type="ECO:0000256" key="9">
    <source>
        <dbReference type="SAM" id="MobiDB-lite"/>
    </source>
</evidence>
<keyword evidence="2" id="KW-0813">Transport</keyword>
<name>A0A381TW38_9ZZZZ</name>
<evidence type="ECO:0000256" key="1">
    <source>
        <dbReference type="ARBA" id="ARBA00004273"/>
    </source>
</evidence>
<proteinExistence type="predicted"/>
<sequence length="100" mass="11546">MKALIYQPSKTATQSGNNSSWLLEYRGEEVKPIIEDKMAWTSSTNTQNQVKIKFSSKESAISFAKENNIDFIVKDPKKRRVNAKSYSDNFSNDRKDPWTH</sequence>
<evidence type="ECO:0000256" key="7">
    <source>
        <dbReference type="ARBA" id="ARBA00023128"/>
    </source>
</evidence>
<gene>
    <name evidence="10" type="ORF">METZ01_LOCUS71167</name>
</gene>
<keyword evidence="6" id="KW-0249">Electron transport</keyword>
<accession>A0A381TW38</accession>
<feature type="compositionally biased region" description="Basic and acidic residues" evidence="9">
    <location>
        <begin position="91"/>
        <end position="100"/>
    </location>
</feature>
<evidence type="ECO:0008006" key="11">
    <source>
        <dbReference type="Google" id="ProtNLM"/>
    </source>
</evidence>
<dbReference type="EMBL" id="UINC01004993">
    <property type="protein sequence ID" value="SVA18313.1"/>
    <property type="molecule type" value="Genomic_DNA"/>
</dbReference>
<reference evidence="10" key="1">
    <citation type="submission" date="2018-05" db="EMBL/GenBank/DDBJ databases">
        <authorList>
            <person name="Lanie J.A."/>
            <person name="Ng W.-L."/>
            <person name="Kazmierczak K.M."/>
            <person name="Andrzejewski T.M."/>
            <person name="Davidsen T.M."/>
            <person name="Wayne K.J."/>
            <person name="Tettelin H."/>
            <person name="Glass J.I."/>
            <person name="Rusch D."/>
            <person name="Podicherti R."/>
            <person name="Tsui H.-C.T."/>
            <person name="Winkler M.E."/>
        </authorList>
    </citation>
    <scope>NUCLEOTIDE SEQUENCE</scope>
</reference>
<evidence type="ECO:0000256" key="4">
    <source>
        <dbReference type="ARBA" id="ARBA00022792"/>
    </source>
</evidence>
<keyword evidence="3" id="KW-0679">Respiratory chain</keyword>
<dbReference type="InterPro" id="IPR038532">
    <property type="entry name" value="NDUFS4-like_sf"/>
</dbReference>
<dbReference type="AlphaFoldDB" id="A0A381TW38"/>
<evidence type="ECO:0000256" key="6">
    <source>
        <dbReference type="ARBA" id="ARBA00022982"/>
    </source>
</evidence>
<evidence type="ECO:0000313" key="10">
    <source>
        <dbReference type="EMBL" id="SVA18313.1"/>
    </source>
</evidence>
<feature type="region of interest" description="Disordered" evidence="9">
    <location>
        <begin position="81"/>
        <end position="100"/>
    </location>
</feature>
<dbReference type="GO" id="GO:0022900">
    <property type="term" value="P:electron transport chain"/>
    <property type="evidence" value="ECO:0007669"/>
    <property type="project" value="InterPro"/>
</dbReference>
<dbReference type="PANTHER" id="PTHR12219:SF8">
    <property type="entry name" value="NADH DEHYDROGENASE [UBIQUINONE] IRON-SULFUR PROTEIN 4, MITOCHONDRIAL"/>
    <property type="match status" value="1"/>
</dbReference>
<dbReference type="InterPro" id="IPR006885">
    <property type="entry name" value="NADH_UbQ_FeS_4_mit-like"/>
</dbReference>
<evidence type="ECO:0000256" key="5">
    <source>
        <dbReference type="ARBA" id="ARBA00022946"/>
    </source>
</evidence>
<protein>
    <recommendedName>
        <fullName evidence="11">ETC complex I subunit</fullName>
    </recommendedName>
</protein>
<dbReference type="GO" id="GO:0005743">
    <property type="term" value="C:mitochondrial inner membrane"/>
    <property type="evidence" value="ECO:0007669"/>
    <property type="project" value="UniProtKB-SubCell"/>
</dbReference>
<organism evidence="10">
    <name type="scientific">marine metagenome</name>
    <dbReference type="NCBI Taxonomy" id="408172"/>
    <lineage>
        <taxon>unclassified sequences</taxon>
        <taxon>metagenomes</taxon>
        <taxon>ecological metagenomes</taxon>
    </lineage>
</organism>
<dbReference type="PANTHER" id="PTHR12219">
    <property type="entry name" value="NADH-UBIQUINONE OXIDOREDUCTASE"/>
    <property type="match status" value="1"/>
</dbReference>
<dbReference type="Pfam" id="PF04800">
    <property type="entry name" value="NDUS4"/>
    <property type="match status" value="1"/>
</dbReference>
<dbReference type="Gene3D" id="3.30.160.190">
    <property type="entry name" value="atu1810 like domain"/>
    <property type="match status" value="1"/>
</dbReference>
<keyword evidence="8" id="KW-0472">Membrane</keyword>
<keyword evidence="7" id="KW-0496">Mitochondrion</keyword>